<evidence type="ECO:0000313" key="2">
    <source>
        <dbReference type="EMBL" id="MCX2561271.1"/>
    </source>
</evidence>
<dbReference type="SUPFAM" id="SSF50129">
    <property type="entry name" value="GroES-like"/>
    <property type="match status" value="1"/>
</dbReference>
<dbReference type="PANTHER" id="PTHR43677:SF1">
    <property type="entry name" value="ACRYLYL-COA REDUCTASE ACUI-RELATED"/>
    <property type="match status" value="1"/>
</dbReference>
<dbReference type="PANTHER" id="PTHR43677">
    <property type="entry name" value="SHORT-CHAIN DEHYDROGENASE/REDUCTASE"/>
    <property type="match status" value="1"/>
</dbReference>
<dbReference type="CDD" id="cd08288">
    <property type="entry name" value="MDR_yhdh"/>
    <property type="match status" value="1"/>
</dbReference>
<accession>A0ABT3Q7R0</accession>
<dbReference type="NCBIfam" id="TIGR02823">
    <property type="entry name" value="oxido_YhdH"/>
    <property type="match status" value="1"/>
</dbReference>
<sequence>MFKAVLIEKTDAGGQVVRQCSLAEDQLPPGDVTVRVEWSTLNYKDALALTGRGPILRAWPMIPGVDFAGTVEHSSHPGLVAGQSVVLNGWGVGERHWGGLAERARVPGEWLIPLPAALSTRQAMALGTAGYTAMLCVRALVKQGVTPKSGPVVVTGASGGVGSVAVMLLSRLGYQVTAVTGHPEEEPTLRDLGASDILPRQALLQLTRPLEKARWAGAVDVAGGAMLAAVCASIQLQGVVTACGLAGGMEFPATVAPFILRGVTLVGIDSVQCPREERLAAWQQLSELIDLEKLDGIVKEIPLSDVQKAASDLLDGHIRGRVVVRLDAPTDAG</sequence>
<dbReference type="InterPro" id="IPR036291">
    <property type="entry name" value="NAD(P)-bd_dom_sf"/>
</dbReference>
<dbReference type="InterPro" id="IPR013154">
    <property type="entry name" value="ADH-like_N"/>
</dbReference>
<proteinExistence type="predicted"/>
<dbReference type="InterPro" id="IPR001763">
    <property type="entry name" value="Rhodanese-like_dom"/>
</dbReference>
<feature type="domain" description="Rhodanese" evidence="1">
    <location>
        <begin position="102"/>
        <end position="187"/>
    </location>
</feature>
<dbReference type="Proteomes" id="UP001526446">
    <property type="component" value="Unassembled WGS sequence"/>
</dbReference>
<dbReference type="Pfam" id="PF00107">
    <property type="entry name" value="ADH_zinc_N"/>
    <property type="match status" value="1"/>
</dbReference>
<dbReference type="SUPFAM" id="SSF51735">
    <property type="entry name" value="NAD(P)-binding Rossmann-fold domains"/>
    <property type="match status" value="1"/>
</dbReference>
<reference evidence="2 3" key="1">
    <citation type="submission" date="2022-11" db="EMBL/GenBank/DDBJ databases">
        <title>Genome sequencing of Acetobacter type strain.</title>
        <authorList>
            <person name="Heo J."/>
            <person name="Lee D."/>
            <person name="Han B.-H."/>
            <person name="Hong S.-B."/>
            <person name="Kwon S.-W."/>
        </authorList>
    </citation>
    <scope>NUCLEOTIDE SEQUENCE [LARGE SCALE GENOMIC DNA]</scope>
    <source>
        <strain evidence="2 3">KACC 21251</strain>
    </source>
</reference>
<dbReference type="PROSITE" id="PS50206">
    <property type="entry name" value="RHODANESE_3"/>
    <property type="match status" value="1"/>
</dbReference>
<dbReference type="InterPro" id="IPR020843">
    <property type="entry name" value="ER"/>
</dbReference>
<dbReference type="InterPro" id="IPR011032">
    <property type="entry name" value="GroES-like_sf"/>
</dbReference>
<dbReference type="SMART" id="SM00829">
    <property type="entry name" value="PKS_ER"/>
    <property type="match status" value="1"/>
</dbReference>
<keyword evidence="3" id="KW-1185">Reference proteome</keyword>
<name>A0ABT3Q7R0_9PROT</name>
<dbReference type="InterPro" id="IPR014188">
    <property type="entry name" value="Acrylyl-CoA_reductase_AcuI"/>
</dbReference>
<gene>
    <name evidence="2" type="ORF">OQ252_07680</name>
</gene>
<evidence type="ECO:0000313" key="3">
    <source>
        <dbReference type="Proteomes" id="UP001526446"/>
    </source>
</evidence>
<dbReference type="RefSeq" id="WP_166121859.1">
    <property type="nucleotide sequence ID" value="NZ_JAPIUX010000006.1"/>
</dbReference>
<dbReference type="EMBL" id="JAPIUX010000006">
    <property type="protein sequence ID" value="MCX2561271.1"/>
    <property type="molecule type" value="Genomic_DNA"/>
</dbReference>
<comment type="caution">
    <text evidence="2">The sequence shown here is derived from an EMBL/GenBank/DDBJ whole genome shotgun (WGS) entry which is preliminary data.</text>
</comment>
<dbReference type="Gene3D" id="3.40.50.720">
    <property type="entry name" value="NAD(P)-binding Rossmann-like Domain"/>
    <property type="match status" value="1"/>
</dbReference>
<organism evidence="2 3">
    <name type="scientific">Acetobacter farinalis</name>
    <dbReference type="NCBI Taxonomy" id="1260984"/>
    <lineage>
        <taxon>Bacteria</taxon>
        <taxon>Pseudomonadati</taxon>
        <taxon>Pseudomonadota</taxon>
        <taxon>Alphaproteobacteria</taxon>
        <taxon>Acetobacterales</taxon>
        <taxon>Acetobacteraceae</taxon>
        <taxon>Acetobacter</taxon>
    </lineage>
</organism>
<dbReference type="InterPro" id="IPR013149">
    <property type="entry name" value="ADH-like_C"/>
</dbReference>
<dbReference type="InterPro" id="IPR051397">
    <property type="entry name" value="Zn-ADH-like_protein"/>
</dbReference>
<protein>
    <submittedName>
        <fullName evidence="2">Oxidoreductase</fullName>
    </submittedName>
</protein>
<evidence type="ECO:0000259" key="1">
    <source>
        <dbReference type="PROSITE" id="PS50206"/>
    </source>
</evidence>
<dbReference type="Pfam" id="PF08240">
    <property type="entry name" value="ADH_N"/>
    <property type="match status" value="1"/>
</dbReference>
<dbReference type="Gene3D" id="3.90.180.10">
    <property type="entry name" value="Medium-chain alcohol dehydrogenases, catalytic domain"/>
    <property type="match status" value="1"/>
</dbReference>